<gene>
    <name evidence="1" type="ORF">FRX48_00546</name>
</gene>
<keyword evidence="1" id="KW-0560">Oxidoreductase</keyword>
<dbReference type="Proteomes" id="UP000324767">
    <property type="component" value="Unassembled WGS sequence"/>
</dbReference>
<dbReference type="AlphaFoldDB" id="A0A5M8Q158"/>
<evidence type="ECO:0000313" key="2">
    <source>
        <dbReference type="Proteomes" id="UP000324767"/>
    </source>
</evidence>
<dbReference type="EMBL" id="VXIT01000001">
    <property type="protein sequence ID" value="KAA6415828.1"/>
    <property type="molecule type" value="Genomic_DNA"/>
</dbReference>
<evidence type="ECO:0000313" key="1">
    <source>
        <dbReference type="EMBL" id="KAA6415828.1"/>
    </source>
</evidence>
<reference evidence="1 2" key="1">
    <citation type="submission" date="2019-09" db="EMBL/GenBank/DDBJ databases">
        <title>The hologenome of the rock-dwelling lichen Lasallia pustulata.</title>
        <authorList>
            <person name="Greshake Tzovaras B."/>
            <person name="Segers F."/>
            <person name="Bicker A."/>
            <person name="Dal Grande F."/>
            <person name="Otte J."/>
            <person name="Hankeln T."/>
            <person name="Schmitt I."/>
            <person name="Ebersberger I."/>
        </authorList>
    </citation>
    <scope>NUCLEOTIDE SEQUENCE [LARGE SCALE GENOMIC DNA]</scope>
    <source>
        <strain evidence="1">A1-1</strain>
    </source>
</reference>
<proteinExistence type="predicted"/>
<comment type="caution">
    <text evidence="1">The sequence shown here is derived from an EMBL/GenBank/DDBJ whole genome shotgun (WGS) entry which is preliminary data.</text>
</comment>
<protein>
    <submittedName>
        <fullName evidence="1">Taurine catabolism dioxygenase</fullName>
    </submittedName>
</protein>
<keyword evidence="1" id="KW-0223">Dioxygenase</keyword>
<organism evidence="1 2">
    <name type="scientific">Lasallia pustulata</name>
    <dbReference type="NCBI Taxonomy" id="136370"/>
    <lineage>
        <taxon>Eukaryota</taxon>
        <taxon>Fungi</taxon>
        <taxon>Dikarya</taxon>
        <taxon>Ascomycota</taxon>
        <taxon>Pezizomycotina</taxon>
        <taxon>Lecanoromycetes</taxon>
        <taxon>OSLEUM clade</taxon>
        <taxon>Umbilicariomycetidae</taxon>
        <taxon>Umbilicariales</taxon>
        <taxon>Umbilicariaceae</taxon>
        <taxon>Lasallia</taxon>
    </lineage>
</organism>
<name>A0A5M8Q158_9LECA</name>
<dbReference type="OrthoDB" id="272271at2759"/>
<sequence length="102" mass="11715">MALTEFRTPINTKVDTQFFPDGIKTTGQQAPLYDILRPYSDFPRNITGNTVWEAEDYTGENERLWKRHVTQEEIDELSAVSNRLLASGWPLTGMSKVWVNPL</sequence>
<dbReference type="GO" id="GO:0051213">
    <property type="term" value="F:dioxygenase activity"/>
    <property type="evidence" value="ECO:0007669"/>
    <property type="project" value="UniProtKB-KW"/>
</dbReference>
<accession>A0A5M8Q158</accession>